<keyword evidence="3" id="KW-1185">Reference proteome</keyword>
<name>A0A6N7C1I3_9GAMM</name>
<dbReference type="GO" id="GO:0006032">
    <property type="term" value="P:chitin catabolic process"/>
    <property type="evidence" value="ECO:0007669"/>
    <property type="project" value="InterPro"/>
</dbReference>
<dbReference type="InterPro" id="IPR000726">
    <property type="entry name" value="Glyco_hydro_19_cat"/>
</dbReference>
<sequence>MGLFLELKMSVKDSVKILQTAIGIDPDGYWGGLSQEVLEGGYKLDFDFAKFKKVFGVSSISQGFVDGVNGLFAAFNEYKDLDANNPLYVSYNLATAYHETAFTMQAITEYGGVRYFDKYDTGGLAERLGNTPEPDGDGYKYRGRGHVMITGYGNYKKFTDILGIDLVNSPDLALDPVVSAKILTIGSLNGTFTTRRLNQYIKYGLEYNEWVNARRVINGVDDNKAIADYAIKFLQCIKVVVVKNSAVCECCGQPI</sequence>
<comment type="caution">
    <text evidence="2">The sequence shown here is derived from an EMBL/GenBank/DDBJ whole genome shotgun (WGS) entry which is preliminary data.</text>
</comment>
<dbReference type="AlphaFoldDB" id="A0A6N7C1I3"/>
<evidence type="ECO:0000313" key="3">
    <source>
        <dbReference type="Proteomes" id="UP000471465"/>
    </source>
</evidence>
<dbReference type="SUPFAM" id="SSF53955">
    <property type="entry name" value="Lysozyme-like"/>
    <property type="match status" value="1"/>
</dbReference>
<dbReference type="Pfam" id="PF00182">
    <property type="entry name" value="Glyco_hydro_19"/>
    <property type="match status" value="1"/>
</dbReference>
<gene>
    <name evidence="2" type="ORF">FQV37_198</name>
</gene>
<dbReference type="EMBL" id="VZIZ01000012">
    <property type="protein sequence ID" value="KAF0569203.1"/>
    <property type="molecule type" value="Genomic_DNA"/>
</dbReference>
<organism evidence="2 3">
    <name type="scientific">Psychrobacter nivimaris</name>
    <dbReference type="NCBI Taxonomy" id="281738"/>
    <lineage>
        <taxon>Bacteria</taxon>
        <taxon>Pseudomonadati</taxon>
        <taxon>Pseudomonadota</taxon>
        <taxon>Gammaproteobacteria</taxon>
        <taxon>Moraxellales</taxon>
        <taxon>Moraxellaceae</taxon>
        <taxon>Psychrobacter</taxon>
    </lineage>
</organism>
<protein>
    <submittedName>
        <fullName evidence="2">Phage endolysin</fullName>
    </submittedName>
</protein>
<evidence type="ECO:0000259" key="1">
    <source>
        <dbReference type="Pfam" id="PF00182"/>
    </source>
</evidence>
<reference evidence="2 3" key="1">
    <citation type="submission" date="2019-09" db="EMBL/GenBank/DDBJ databases">
        <title>Draft genome sequence of Psychrobacter nivimaris LAMA 639, in search for biotechnological relevant genes.</title>
        <authorList>
            <person name="Lima A.O.S."/>
            <person name="Staloch B.E.K."/>
            <person name="Freitas R.C."/>
            <person name="Niero H."/>
            <person name="Silva M.A.C."/>
        </authorList>
    </citation>
    <scope>NUCLEOTIDE SEQUENCE [LARGE SCALE GENOMIC DNA]</scope>
    <source>
        <strain evidence="2 3">LAMA 639</strain>
    </source>
</reference>
<dbReference type="Proteomes" id="UP000471465">
    <property type="component" value="Unassembled WGS sequence"/>
</dbReference>
<proteinExistence type="predicted"/>
<dbReference type="GO" id="GO:0016998">
    <property type="term" value="P:cell wall macromolecule catabolic process"/>
    <property type="evidence" value="ECO:0007669"/>
    <property type="project" value="InterPro"/>
</dbReference>
<dbReference type="GO" id="GO:0004568">
    <property type="term" value="F:chitinase activity"/>
    <property type="evidence" value="ECO:0007669"/>
    <property type="project" value="InterPro"/>
</dbReference>
<accession>A0A6N7C1I3</accession>
<evidence type="ECO:0000313" key="2">
    <source>
        <dbReference type="EMBL" id="KAF0569203.1"/>
    </source>
</evidence>
<dbReference type="InterPro" id="IPR023346">
    <property type="entry name" value="Lysozyme-like_dom_sf"/>
</dbReference>
<feature type="domain" description="Glycoside hydrolase family 19 catalytic" evidence="1">
    <location>
        <begin position="71"/>
        <end position="181"/>
    </location>
</feature>
<dbReference type="Gene3D" id="1.10.530.10">
    <property type="match status" value="1"/>
</dbReference>